<sequence length="188" mass="20092">MPPGPAFGWLCVLHSVTDIAVRAAQIRASQVLPTRHVVSPEFHFHKSNAKEDRLKAQFTGDAQATHDPQTSRTNDAFSTDPPLNISLSYLDEQQAAPALLHSRSVEQVPSEQSSIAALSSISTGHVLEPPLPDDLKLPATHAALSLESSFGNASSLKIPLDSLPAPSATEVPSHEIDSSAPVNYEVCF</sequence>
<gene>
    <name evidence="2" type="ORF">AZE42_12133</name>
</gene>
<accession>A0A1J8PS12</accession>
<keyword evidence="3" id="KW-1185">Reference proteome</keyword>
<name>A0A1J8PS12_9AGAM</name>
<comment type="caution">
    <text evidence="2">The sequence shown here is derived from an EMBL/GenBank/DDBJ whole genome shotgun (WGS) entry which is preliminary data.</text>
</comment>
<evidence type="ECO:0000313" key="2">
    <source>
        <dbReference type="EMBL" id="OJA11311.1"/>
    </source>
</evidence>
<proteinExistence type="predicted"/>
<reference evidence="2 3" key="1">
    <citation type="submission" date="2016-03" db="EMBL/GenBank/DDBJ databases">
        <title>Comparative genomics of the ectomycorrhizal sister species Rhizopogon vinicolor and Rhizopogon vesiculosus (Basidiomycota: Boletales) reveals a divergence of the mating type B locus.</title>
        <authorList>
            <person name="Mujic A.B."/>
            <person name="Kuo A."/>
            <person name="Tritt A."/>
            <person name="Lipzen A."/>
            <person name="Chen C."/>
            <person name="Johnson J."/>
            <person name="Sharma A."/>
            <person name="Barry K."/>
            <person name="Grigoriev I.V."/>
            <person name="Spatafora J.W."/>
        </authorList>
    </citation>
    <scope>NUCLEOTIDE SEQUENCE [LARGE SCALE GENOMIC DNA]</scope>
    <source>
        <strain evidence="2 3">AM-OR11-056</strain>
    </source>
</reference>
<organism evidence="2 3">
    <name type="scientific">Rhizopogon vesiculosus</name>
    <dbReference type="NCBI Taxonomy" id="180088"/>
    <lineage>
        <taxon>Eukaryota</taxon>
        <taxon>Fungi</taxon>
        <taxon>Dikarya</taxon>
        <taxon>Basidiomycota</taxon>
        <taxon>Agaricomycotina</taxon>
        <taxon>Agaricomycetes</taxon>
        <taxon>Agaricomycetidae</taxon>
        <taxon>Boletales</taxon>
        <taxon>Suillineae</taxon>
        <taxon>Rhizopogonaceae</taxon>
        <taxon>Rhizopogon</taxon>
    </lineage>
</organism>
<evidence type="ECO:0000256" key="1">
    <source>
        <dbReference type="SAM" id="MobiDB-lite"/>
    </source>
</evidence>
<feature type="compositionally biased region" description="Polar residues" evidence="1">
    <location>
        <begin position="60"/>
        <end position="77"/>
    </location>
</feature>
<protein>
    <submittedName>
        <fullName evidence="2">Uncharacterized protein</fullName>
    </submittedName>
</protein>
<evidence type="ECO:0000313" key="3">
    <source>
        <dbReference type="Proteomes" id="UP000183567"/>
    </source>
</evidence>
<dbReference type="AlphaFoldDB" id="A0A1J8PS12"/>
<dbReference type="EMBL" id="LVVM01005115">
    <property type="protein sequence ID" value="OJA11311.1"/>
    <property type="molecule type" value="Genomic_DNA"/>
</dbReference>
<dbReference type="OrthoDB" id="2679895at2759"/>
<feature type="region of interest" description="Disordered" evidence="1">
    <location>
        <begin position="59"/>
        <end position="78"/>
    </location>
</feature>
<dbReference type="Proteomes" id="UP000183567">
    <property type="component" value="Unassembled WGS sequence"/>
</dbReference>